<evidence type="ECO:0000256" key="1">
    <source>
        <dbReference type="SAM" id="MobiDB-lite"/>
    </source>
</evidence>
<feature type="compositionally biased region" description="Polar residues" evidence="1">
    <location>
        <begin position="225"/>
        <end position="236"/>
    </location>
</feature>
<feature type="compositionally biased region" description="Basic and acidic residues" evidence="1">
    <location>
        <begin position="503"/>
        <end position="516"/>
    </location>
</feature>
<feature type="compositionally biased region" description="Acidic residues" evidence="1">
    <location>
        <begin position="58"/>
        <end position="75"/>
    </location>
</feature>
<dbReference type="GeneID" id="39603523"/>
<feature type="compositionally biased region" description="Polar residues" evidence="1">
    <location>
        <begin position="679"/>
        <end position="689"/>
    </location>
</feature>
<feature type="compositionally biased region" description="Polar residues" evidence="1">
    <location>
        <begin position="786"/>
        <end position="795"/>
    </location>
</feature>
<feature type="compositionally biased region" description="Polar residues" evidence="1">
    <location>
        <begin position="753"/>
        <end position="771"/>
    </location>
</feature>
<feature type="compositionally biased region" description="Polar residues" evidence="1">
    <location>
        <begin position="560"/>
        <end position="572"/>
    </location>
</feature>
<gene>
    <name evidence="2" type="ORF">C8Q69DRAFT_9831</name>
</gene>
<feature type="region of interest" description="Disordered" evidence="1">
    <location>
        <begin position="878"/>
        <end position="897"/>
    </location>
</feature>
<feature type="compositionally biased region" description="Low complexity" evidence="1">
    <location>
        <begin position="305"/>
        <end position="321"/>
    </location>
</feature>
<evidence type="ECO:0000313" key="3">
    <source>
        <dbReference type="Proteomes" id="UP000283841"/>
    </source>
</evidence>
<feature type="compositionally biased region" description="Polar residues" evidence="1">
    <location>
        <begin position="491"/>
        <end position="501"/>
    </location>
</feature>
<dbReference type="RefSeq" id="XP_028488707.1">
    <property type="nucleotide sequence ID" value="XM_028634246.1"/>
</dbReference>
<proteinExistence type="predicted"/>
<feature type="compositionally biased region" description="Polar residues" evidence="1">
    <location>
        <begin position="284"/>
        <end position="295"/>
    </location>
</feature>
<protein>
    <submittedName>
        <fullName evidence="2">Uncharacterized protein</fullName>
    </submittedName>
</protein>
<feature type="compositionally biased region" description="Low complexity" evidence="1">
    <location>
        <begin position="134"/>
        <end position="159"/>
    </location>
</feature>
<feature type="compositionally biased region" description="Polar residues" evidence="1">
    <location>
        <begin position="1610"/>
        <end position="1628"/>
    </location>
</feature>
<feature type="compositionally biased region" description="Polar residues" evidence="1">
    <location>
        <begin position="982"/>
        <end position="993"/>
    </location>
</feature>
<dbReference type="VEuPathDB" id="FungiDB:C8Q69DRAFT_9831"/>
<feature type="compositionally biased region" description="Polar residues" evidence="1">
    <location>
        <begin position="1"/>
        <end position="12"/>
    </location>
</feature>
<feature type="compositionally biased region" description="Polar residues" evidence="1">
    <location>
        <begin position="1048"/>
        <end position="1057"/>
    </location>
</feature>
<keyword evidence="3" id="KW-1185">Reference proteome</keyword>
<feature type="region of interest" description="Disordered" evidence="1">
    <location>
        <begin position="1184"/>
        <end position="1218"/>
    </location>
</feature>
<feature type="region of interest" description="Disordered" evidence="1">
    <location>
        <begin position="1600"/>
        <end position="1710"/>
    </location>
</feature>
<accession>A0A443I4S7</accession>
<feature type="region of interest" description="Disordered" evidence="1">
    <location>
        <begin position="924"/>
        <end position="1008"/>
    </location>
</feature>
<feature type="region of interest" description="Disordered" evidence="1">
    <location>
        <begin position="1338"/>
        <end position="1369"/>
    </location>
</feature>
<feature type="region of interest" description="Disordered" evidence="1">
    <location>
        <begin position="749"/>
        <end position="807"/>
    </location>
</feature>
<feature type="compositionally biased region" description="Polar residues" evidence="1">
    <location>
        <begin position="252"/>
        <end position="264"/>
    </location>
</feature>
<dbReference type="STRING" id="264951.A0A443I4S7"/>
<feature type="compositionally biased region" description="Basic and acidic residues" evidence="1">
    <location>
        <begin position="928"/>
        <end position="937"/>
    </location>
</feature>
<feature type="region of interest" description="Disordered" evidence="1">
    <location>
        <begin position="1028"/>
        <end position="1147"/>
    </location>
</feature>
<feature type="region of interest" description="Disordered" evidence="1">
    <location>
        <begin position="1243"/>
        <end position="1310"/>
    </location>
</feature>
<feature type="compositionally biased region" description="Polar residues" evidence="1">
    <location>
        <begin position="1646"/>
        <end position="1664"/>
    </location>
</feature>
<feature type="region of interest" description="Disordered" evidence="1">
    <location>
        <begin position="1501"/>
        <end position="1545"/>
    </location>
</feature>
<organism evidence="2 3">
    <name type="scientific">Byssochlamys spectabilis</name>
    <name type="common">Paecilomyces variotii</name>
    <dbReference type="NCBI Taxonomy" id="264951"/>
    <lineage>
        <taxon>Eukaryota</taxon>
        <taxon>Fungi</taxon>
        <taxon>Dikarya</taxon>
        <taxon>Ascomycota</taxon>
        <taxon>Pezizomycotina</taxon>
        <taxon>Eurotiomycetes</taxon>
        <taxon>Eurotiomycetidae</taxon>
        <taxon>Eurotiales</taxon>
        <taxon>Thermoascaceae</taxon>
        <taxon>Paecilomyces</taxon>
    </lineage>
</organism>
<feature type="region of interest" description="Disordered" evidence="1">
    <location>
        <begin position="1403"/>
        <end position="1447"/>
    </location>
</feature>
<feature type="compositionally biased region" description="Basic and acidic residues" evidence="1">
    <location>
        <begin position="1688"/>
        <end position="1710"/>
    </location>
</feature>
<evidence type="ECO:0000313" key="2">
    <source>
        <dbReference type="EMBL" id="RWQ99062.1"/>
    </source>
</evidence>
<feature type="region of interest" description="Disordered" evidence="1">
    <location>
        <begin position="1"/>
        <end position="691"/>
    </location>
</feature>
<dbReference type="Proteomes" id="UP000283841">
    <property type="component" value="Unassembled WGS sequence"/>
</dbReference>
<comment type="caution">
    <text evidence="2">The sequence shown here is derived from an EMBL/GenBank/DDBJ whole genome shotgun (WGS) entry which is preliminary data.</text>
</comment>
<sequence length="1774" mass="192570">MAGPFQNPQLPSLQEPVIARSASPLSPSPIAGQPISFKTNVNRAKSKRWVEAKSYSYDGDDWGSDDEYDDEEEEPPVPPLPSQRDRSRSSTRDPGSSAPSDVPGLGQERTRSPNLDDKSRSLAPDNAASTINPNPSQLQQQVQSSEQSESQSANPSQSAIPVAATDANSSKPLPFIRPADIYKQMQEAKEREAQSEGSTKPSVDSADVERSTGDSTLDSAHEQNSESVPSAPSVKSQEAPVVSLPEVKRMSSYGNNFVSMSNPDKSGEPDAQNQPDTQEHSLHHNSSMGFRSAVNQAFDAPPTPSSTVGSVVRSGSESTSVISPILGTRGLEGEKTPTITEEPGESSDGRRTPTFQPGHRRDISTPTPDNSPARRPIVSDNSTAAEAGEVASTAPTDSPNHEEGHPDASPGGAQRDGALDYSLATSIAQGLRHNASLSTVDSPASAIRKDEDSGYQLGEQAHYYKEPTPLRIRSGQYFTQDGATVPPQVPPSMSTETSPQDTESDRLRKEIMRRLSPEGSPAPEPRPEPQREGTQSSLIPSEYESYWNDHPTASPISPGGTRQQEGAPTSEDTAAAPSARPKLKKRFSWESSSSEEAGLPVAPQTTARGPDLARSEQLAWSESNAAKDAVEHDGELPLTDMRSVDPRPISPSSLPSAREDQQVDPEAQQDAPGEIPSGVQPSQGLQEPPTTLKLVSIDESKLLGFRDILGVQSAPERVRLFEKTRHQFASLDSGLDNWIRRTADTLPEHSDLVNRNGNFPSDFQRPSPSRTKFSKLPSLGALSSHLDASQQSGATAHNRRPSGAPLGNMIKRQHMEQRGKEFLHSAGAIGGKAGGAAKGLLAKGKSKFLGGAADKGSQSSSSFTHRRSLQLPHMTFAPASDSAASHDRSSQRDSVAQGTIPRLPSFRFQENQFSLVAEDVVNRGSPSEIRRGPDRSMRSLSLDATGSLWGRQPRPTDSAASRRSVDNLVSTRENRMDANGGSHITTPGLQQYESDTEESRPEYVTFSGEDESPIALWTAALENLHESGSILPPESQLDDSSENGLGPTDSQALSPYSSPAGDNFNVDPDVRLPDGENENPASVGDAGNADDSSQENFEGDIGDSAEKDEATPPEYSSRVEAADRDVPNEPPPAFPGTGSETPRPRPIYRMVTEHEWGSVAGREDILRFRSHARSADDLLQHIALNQPHSQRPSIVSPDTAGDLPNYQQQQQHYPPRAREAYRSRSLDFNSLLATDRLFTASSVNTGSPRFAPRYEPALNQNDMPEMQPEIPSANHRSSPVSSGVGRLPEQRRQSGDINLHAPPTRHSFLSSTRNSIFSALSKQDSESLRSRNSISGNAAMSRADLSGQQTPVSFGPEPKADKGQSTKAKIKKLAKLHRLSLPVTDTKPPEGAKKGTLARISGFFGRSSSPAQQDVDERKRNGRRKSRELLNTRNPTTLHPPEQGSPLCNAYHISNGSRQSMGQPTITSGQEPAGFLGGHRLAKQRTSEHNILAGQYYAQNKPHTPSQSPHLYHPRPQHQQFASTSSTNISAQSPPLRNTFSPSYQMRDATGEERAWSYTDELRIRSRSPISYSPQPDTSTIPSIDYSDPAVNLGIFQSVPNTERVGDQETPWNITLPGETQDNDSSGHTAHHNQTRLQRSAGLNPPYSTESITSRPDQSRQGPVQQHYHLTPMKPSPTVNKTSAATAHDNETESRRFSFEPESDVARPSRENVNAVVPFSTHPHRDESAVINRTTEPVELPLRQDDSSEEIVMSSTAYPGQEWQPAGYGRWEHH</sequence>
<reference evidence="2 3" key="1">
    <citation type="journal article" date="2018" name="Front. Microbiol.">
        <title>Genomic and genetic insights into a cosmopolitan fungus, Paecilomyces variotii (Eurotiales).</title>
        <authorList>
            <person name="Urquhart A.S."/>
            <person name="Mondo S.J."/>
            <person name="Makela M.R."/>
            <person name="Hane J.K."/>
            <person name="Wiebenga A."/>
            <person name="He G."/>
            <person name="Mihaltcheva S."/>
            <person name="Pangilinan J."/>
            <person name="Lipzen A."/>
            <person name="Barry K."/>
            <person name="de Vries R.P."/>
            <person name="Grigoriev I.V."/>
            <person name="Idnurm A."/>
        </authorList>
    </citation>
    <scope>NUCLEOTIDE SEQUENCE [LARGE SCALE GENOMIC DNA]</scope>
    <source>
        <strain evidence="2 3">CBS 101075</strain>
    </source>
</reference>
<dbReference type="EMBL" id="RCNU01000001">
    <property type="protein sequence ID" value="RWQ99062.1"/>
    <property type="molecule type" value="Genomic_DNA"/>
</dbReference>
<feature type="compositionally biased region" description="Polar residues" evidence="1">
    <location>
        <begin position="1517"/>
        <end position="1544"/>
    </location>
</feature>
<feature type="compositionally biased region" description="Basic and acidic residues" evidence="1">
    <location>
        <begin position="108"/>
        <end position="120"/>
    </location>
</feature>
<name>A0A443I4S7_BYSSP</name>